<dbReference type="AlphaFoldDB" id="A0A6L5JY19"/>
<sequence length="346" mass="38422">MPRAEILIVDDAPEIIDILRRVLSPEYAIRVAGNARLALRAAFSASPPSLILLDVTMPEMDGYEVCRTLKADDATRAIPVIFITARASTDDEAYGFSIGAADYLVKPISPPVVLARVRTHLALYAHQRDLEQRVAERTADLLARTRELEETRLEVIRRLGRAGEFRDNETGLHLIRLGHYARLLGLAVGFSDAEADQLMHASVLHDIGKIGIPDRILLKPDRLTSEEFDVIKTHCQIGAEIIGEHAEGLLAVARTIALTHHEKWNGSGYPAGLIGEDIPLVGRITAIADTFDALTSRRPYKAPWPLNDALSWIGERAGLCFQPQLVERFLAMRPEIEAIRHSFEDR</sequence>
<feature type="domain" description="HD-GYP" evidence="3">
    <location>
        <begin position="148"/>
        <end position="345"/>
    </location>
</feature>
<dbReference type="Pfam" id="PF00072">
    <property type="entry name" value="Response_reg"/>
    <property type="match status" value="1"/>
</dbReference>
<evidence type="ECO:0000259" key="3">
    <source>
        <dbReference type="PROSITE" id="PS51832"/>
    </source>
</evidence>
<comment type="caution">
    <text evidence="4">The sequence shown here is derived from an EMBL/GenBank/DDBJ whole genome shotgun (WGS) entry which is preliminary data.</text>
</comment>
<dbReference type="SMART" id="SM00471">
    <property type="entry name" value="HDc"/>
    <property type="match status" value="1"/>
</dbReference>
<evidence type="ECO:0000313" key="4">
    <source>
        <dbReference type="EMBL" id="MQY52129.1"/>
    </source>
</evidence>
<dbReference type="InterPro" id="IPR037522">
    <property type="entry name" value="HD_GYP_dom"/>
</dbReference>
<evidence type="ECO:0000313" key="5">
    <source>
        <dbReference type="Proteomes" id="UP000480275"/>
    </source>
</evidence>
<dbReference type="PROSITE" id="PS50110">
    <property type="entry name" value="RESPONSE_REGULATORY"/>
    <property type="match status" value="1"/>
</dbReference>
<feature type="domain" description="Response regulatory" evidence="2">
    <location>
        <begin position="5"/>
        <end position="121"/>
    </location>
</feature>
<dbReference type="Gene3D" id="1.10.3210.10">
    <property type="entry name" value="Hypothetical protein af1432"/>
    <property type="match status" value="1"/>
</dbReference>
<dbReference type="CDD" id="cd00077">
    <property type="entry name" value="HDc"/>
    <property type="match status" value="1"/>
</dbReference>
<protein>
    <submittedName>
        <fullName evidence="4">Response regulator</fullName>
    </submittedName>
</protein>
<evidence type="ECO:0000256" key="1">
    <source>
        <dbReference type="PROSITE-ProRule" id="PRU00169"/>
    </source>
</evidence>
<dbReference type="InterPro" id="IPR011006">
    <property type="entry name" value="CheY-like_superfamily"/>
</dbReference>
<proteinExistence type="predicted"/>
<reference evidence="4 5" key="1">
    <citation type="submission" date="2019-10" db="EMBL/GenBank/DDBJ databases">
        <title>Whole-genome sequence of the purple nonsulfur photosynthetic bacterium Rhodocyclus tenuis.</title>
        <authorList>
            <person name="Kyndt J.A."/>
            <person name="Meyer T.E."/>
        </authorList>
    </citation>
    <scope>NUCLEOTIDE SEQUENCE [LARGE SCALE GENOMIC DNA]</scope>
    <source>
        <strain evidence="4 5">DSM 110</strain>
    </source>
</reference>
<dbReference type="Pfam" id="PF13487">
    <property type="entry name" value="HD_5"/>
    <property type="match status" value="1"/>
</dbReference>
<evidence type="ECO:0000259" key="2">
    <source>
        <dbReference type="PROSITE" id="PS50110"/>
    </source>
</evidence>
<feature type="modified residue" description="4-aspartylphosphate" evidence="1">
    <location>
        <position position="54"/>
    </location>
</feature>
<dbReference type="SMART" id="SM00448">
    <property type="entry name" value="REC"/>
    <property type="match status" value="1"/>
</dbReference>
<dbReference type="InterPro" id="IPR003607">
    <property type="entry name" value="HD/PDEase_dom"/>
</dbReference>
<dbReference type="InterPro" id="IPR052020">
    <property type="entry name" value="Cyclic_di-GMP/3'3'-cGAMP_PDE"/>
</dbReference>
<organism evidence="4 5">
    <name type="scientific">Rhodocyclus tenuis</name>
    <name type="common">Rhodospirillum tenue</name>
    <dbReference type="NCBI Taxonomy" id="1066"/>
    <lineage>
        <taxon>Bacteria</taxon>
        <taxon>Pseudomonadati</taxon>
        <taxon>Pseudomonadota</taxon>
        <taxon>Betaproteobacteria</taxon>
        <taxon>Rhodocyclales</taxon>
        <taxon>Rhodocyclaceae</taxon>
        <taxon>Rhodocyclus</taxon>
    </lineage>
</organism>
<keyword evidence="1" id="KW-0597">Phosphoprotein</keyword>
<gene>
    <name evidence="4" type="ORF">GHK24_10125</name>
</gene>
<accession>A0A6L5JY19</accession>
<name>A0A6L5JY19_RHOTE</name>
<dbReference type="EMBL" id="WIXJ01000007">
    <property type="protein sequence ID" value="MQY52129.1"/>
    <property type="molecule type" value="Genomic_DNA"/>
</dbReference>
<dbReference type="GO" id="GO:0000160">
    <property type="term" value="P:phosphorelay signal transduction system"/>
    <property type="evidence" value="ECO:0007669"/>
    <property type="project" value="InterPro"/>
</dbReference>
<dbReference type="Gene3D" id="3.40.50.2300">
    <property type="match status" value="1"/>
</dbReference>
<dbReference type="PANTHER" id="PTHR45228">
    <property type="entry name" value="CYCLIC DI-GMP PHOSPHODIESTERASE TM_0186-RELATED"/>
    <property type="match status" value="1"/>
</dbReference>
<dbReference type="PROSITE" id="PS51832">
    <property type="entry name" value="HD_GYP"/>
    <property type="match status" value="1"/>
</dbReference>
<dbReference type="SUPFAM" id="SSF52172">
    <property type="entry name" value="CheY-like"/>
    <property type="match status" value="1"/>
</dbReference>
<dbReference type="SUPFAM" id="SSF109604">
    <property type="entry name" value="HD-domain/PDEase-like"/>
    <property type="match status" value="1"/>
</dbReference>
<dbReference type="GO" id="GO:0008081">
    <property type="term" value="F:phosphoric diester hydrolase activity"/>
    <property type="evidence" value="ECO:0007669"/>
    <property type="project" value="UniProtKB-ARBA"/>
</dbReference>
<dbReference type="Proteomes" id="UP000480275">
    <property type="component" value="Unassembled WGS sequence"/>
</dbReference>
<dbReference type="InterPro" id="IPR001789">
    <property type="entry name" value="Sig_transdc_resp-reg_receiver"/>
</dbReference>
<dbReference type="PANTHER" id="PTHR45228:SF5">
    <property type="entry name" value="CYCLIC DI-GMP PHOSPHODIESTERASE VC_1348-RELATED"/>
    <property type="match status" value="1"/>
</dbReference>